<evidence type="ECO:0000313" key="10">
    <source>
        <dbReference type="Proteomes" id="UP001396898"/>
    </source>
</evidence>
<name>A0ABR1R8E7_9PEZI</name>
<proteinExistence type="inferred from homology"/>
<sequence length="330" mass="36035">MAPAPETARLPSDDAPPPPVAPGTLQGDRRPMIYHASAWMAVAATITLAMRLFSRRVTRQKLATDDWLVVAAQIFEYSAGAITIRTAVDGIGIHKEAAMAKPSFKSDYAEMHKYSAYVLAALVGIWWSASVGVGLFGCRPISKGWALEESRCIIFTNGFATASTIPVIVINLAIITLPVYEVLRLQVRVWKKVALVGLFLLGGLSVVAGIVRWVMIASYYNDDHDMFYEHAVPSILMQLELCAAIAGVCLSTSGPIVKWFAARVGWKRKSTVRQGLVRTIMTIAGSSGRPRRRRSTSLVDDEGLGSFVRLNQSDDTHYSTELLDVPPATK</sequence>
<feature type="transmembrane region" description="Helical" evidence="7">
    <location>
        <begin position="157"/>
        <end position="180"/>
    </location>
</feature>
<accession>A0ABR1R8E7</accession>
<dbReference type="PANTHER" id="PTHR33048">
    <property type="entry name" value="PTH11-LIKE INTEGRAL MEMBRANE PROTEIN (AFU_ORTHOLOGUE AFUA_5G11245)"/>
    <property type="match status" value="1"/>
</dbReference>
<keyword evidence="3 7" id="KW-1133">Transmembrane helix</keyword>
<dbReference type="EMBL" id="JAQQWI010000018">
    <property type="protein sequence ID" value="KAK8002052.1"/>
    <property type="molecule type" value="Genomic_DNA"/>
</dbReference>
<keyword evidence="4 7" id="KW-0472">Membrane</keyword>
<dbReference type="InterPro" id="IPR052337">
    <property type="entry name" value="SAT4-like"/>
</dbReference>
<comment type="caution">
    <text evidence="9">The sequence shown here is derived from an EMBL/GenBank/DDBJ whole genome shotgun (WGS) entry which is preliminary data.</text>
</comment>
<keyword evidence="10" id="KW-1185">Reference proteome</keyword>
<feature type="transmembrane region" description="Helical" evidence="7">
    <location>
        <begin position="192"/>
        <end position="215"/>
    </location>
</feature>
<protein>
    <recommendedName>
        <fullName evidence="8">Rhodopsin domain-containing protein</fullName>
    </recommendedName>
</protein>
<evidence type="ECO:0000256" key="6">
    <source>
        <dbReference type="SAM" id="MobiDB-lite"/>
    </source>
</evidence>
<dbReference type="PANTHER" id="PTHR33048:SF124">
    <property type="entry name" value="INTEGRAL MEMBRANE PROTEIN"/>
    <property type="match status" value="1"/>
</dbReference>
<keyword evidence="2 7" id="KW-0812">Transmembrane</keyword>
<dbReference type="Proteomes" id="UP001396898">
    <property type="component" value="Unassembled WGS sequence"/>
</dbReference>
<evidence type="ECO:0000259" key="8">
    <source>
        <dbReference type="Pfam" id="PF20684"/>
    </source>
</evidence>
<feature type="transmembrane region" description="Helical" evidence="7">
    <location>
        <begin position="235"/>
        <end position="261"/>
    </location>
</feature>
<evidence type="ECO:0000256" key="5">
    <source>
        <dbReference type="ARBA" id="ARBA00038359"/>
    </source>
</evidence>
<evidence type="ECO:0000256" key="2">
    <source>
        <dbReference type="ARBA" id="ARBA00022692"/>
    </source>
</evidence>
<evidence type="ECO:0000256" key="3">
    <source>
        <dbReference type="ARBA" id="ARBA00022989"/>
    </source>
</evidence>
<evidence type="ECO:0000256" key="1">
    <source>
        <dbReference type="ARBA" id="ARBA00004141"/>
    </source>
</evidence>
<organism evidence="9 10">
    <name type="scientific">Apiospora marii</name>
    <dbReference type="NCBI Taxonomy" id="335849"/>
    <lineage>
        <taxon>Eukaryota</taxon>
        <taxon>Fungi</taxon>
        <taxon>Dikarya</taxon>
        <taxon>Ascomycota</taxon>
        <taxon>Pezizomycotina</taxon>
        <taxon>Sordariomycetes</taxon>
        <taxon>Xylariomycetidae</taxon>
        <taxon>Amphisphaeriales</taxon>
        <taxon>Apiosporaceae</taxon>
        <taxon>Apiospora</taxon>
    </lineage>
</organism>
<feature type="transmembrane region" description="Helical" evidence="7">
    <location>
        <begin position="32"/>
        <end position="53"/>
    </location>
</feature>
<comment type="subcellular location">
    <subcellularLocation>
        <location evidence="1">Membrane</location>
        <topology evidence="1">Multi-pass membrane protein</topology>
    </subcellularLocation>
</comment>
<dbReference type="Pfam" id="PF20684">
    <property type="entry name" value="Fung_rhodopsin"/>
    <property type="match status" value="1"/>
</dbReference>
<feature type="region of interest" description="Disordered" evidence="6">
    <location>
        <begin position="1"/>
        <end position="26"/>
    </location>
</feature>
<gene>
    <name evidence="9" type="ORF">PG991_014274</name>
</gene>
<evidence type="ECO:0000256" key="7">
    <source>
        <dbReference type="SAM" id="Phobius"/>
    </source>
</evidence>
<feature type="transmembrane region" description="Helical" evidence="7">
    <location>
        <begin position="114"/>
        <end position="137"/>
    </location>
</feature>
<reference evidence="9 10" key="1">
    <citation type="submission" date="2023-01" db="EMBL/GenBank/DDBJ databases">
        <title>Analysis of 21 Apiospora genomes using comparative genomics revels a genus with tremendous synthesis potential of carbohydrate active enzymes and secondary metabolites.</title>
        <authorList>
            <person name="Sorensen T."/>
        </authorList>
    </citation>
    <scope>NUCLEOTIDE SEQUENCE [LARGE SCALE GENOMIC DNA]</scope>
    <source>
        <strain evidence="9 10">CBS 20057</strain>
    </source>
</reference>
<evidence type="ECO:0000256" key="4">
    <source>
        <dbReference type="ARBA" id="ARBA00023136"/>
    </source>
</evidence>
<comment type="similarity">
    <text evidence="5">Belongs to the SAT4 family.</text>
</comment>
<feature type="domain" description="Rhodopsin" evidence="8">
    <location>
        <begin position="112"/>
        <end position="257"/>
    </location>
</feature>
<evidence type="ECO:0000313" key="9">
    <source>
        <dbReference type="EMBL" id="KAK8002052.1"/>
    </source>
</evidence>
<dbReference type="InterPro" id="IPR049326">
    <property type="entry name" value="Rhodopsin_dom_fungi"/>
</dbReference>